<evidence type="ECO:0000313" key="1">
    <source>
        <dbReference type="EMBL" id="KRG20269.1"/>
    </source>
</evidence>
<dbReference type="RefSeq" id="WP_075067262.1">
    <property type="nucleotide sequence ID" value="NZ_LKAJ02000002.1"/>
</dbReference>
<comment type="caution">
    <text evidence="1">The sequence shown here is derived from an EMBL/GenBank/DDBJ whole genome shotgun (WGS) entry which is preliminary data.</text>
</comment>
<dbReference type="EMBL" id="LKAJ02000002">
    <property type="protein sequence ID" value="MCS5712765.1"/>
    <property type="molecule type" value="Genomic_DNA"/>
</dbReference>
<reference evidence="2" key="2">
    <citation type="journal article" date="2016" name="Genome Announc.">
        <title>Draft Genome Sequences of Two Novel Amoeba-Resistant Intranuclear Bacteria, 'Candidatus Berkiella cookevillensis' and 'Candidatus Berkiella aquae'.</title>
        <authorList>
            <person name="Mehari Y.T."/>
            <person name="Arivett B.A."/>
            <person name="Farone A.L."/>
            <person name="Gunderson J.H."/>
            <person name="Farone M.B."/>
        </authorList>
    </citation>
    <scope>NUCLEOTIDE SEQUENCE</scope>
    <source>
        <strain evidence="2">HT99</strain>
    </source>
</reference>
<reference evidence="2" key="3">
    <citation type="submission" date="2021-06" db="EMBL/GenBank/DDBJ databases">
        <title>Genomic Description and Analysis of Intracellular Bacteria, Candidatus Berkiella cookevillensis and Candidatus Berkiella aquae.</title>
        <authorList>
            <person name="Kidane D.T."/>
            <person name="Mehari Y.T."/>
            <person name="Rice F.C."/>
            <person name="Arivett B.A."/>
            <person name="Farone A.L."/>
            <person name="Berk S.G."/>
            <person name="Farone M.B."/>
        </authorList>
    </citation>
    <scope>NUCLEOTIDE SEQUENCE</scope>
    <source>
        <strain evidence="2">HT99</strain>
    </source>
</reference>
<dbReference type="EMBL" id="LKAJ01000014">
    <property type="protein sequence ID" value="KRG20269.1"/>
    <property type="molecule type" value="Genomic_DNA"/>
</dbReference>
<protein>
    <submittedName>
        <fullName evidence="2">TrbI F-type domain-containing protein</fullName>
    </submittedName>
    <submittedName>
        <fullName evidence="1">Type-F conjugative transfer system protein (TrbI)</fullName>
    </submittedName>
</protein>
<dbReference type="Proteomes" id="UP000051497">
    <property type="component" value="Unassembled WGS sequence"/>
</dbReference>
<accession>A0A0Q9YHZ7</accession>
<dbReference type="Pfam" id="PF09677">
    <property type="entry name" value="TrbI_Ftype"/>
    <property type="match status" value="1"/>
</dbReference>
<dbReference type="STRING" id="295108.HT99x_02661"/>
<keyword evidence="3" id="KW-1185">Reference proteome</keyword>
<dbReference type="InterPro" id="IPR014115">
    <property type="entry name" value="TrbI_Ftype"/>
</dbReference>
<dbReference type="AlphaFoldDB" id="A0A0Q9YHZ7"/>
<evidence type="ECO:0000313" key="3">
    <source>
        <dbReference type="Proteomes" id="UP000051497"/>
    </source>
</evidence>
<name>A0A0Q9YHZ7_9GAMM</name>
<proteinExistence type="predicted"/>
<organism evidence="1">
    <name type="scientific">Candidatus Berkiella aquae</name>
    <dbReference type="NCBI Taxonomy" id="295108"/>
    <lineage>
        <taxon>Bacteria</taxon>
        <taxon>Pseudomonadati</taxon>
        <taxon>Pseudomonadota</taxon>
        <taxon>Gammaproteobacteria</taxon>
        <taxon>Candidatus Berkiellales</taxon>
        <taxon>Candidatus Berkiellaceae</taxon>
        <taxon>Candidatus Berkiella</taxon>
    </lineage>
</organism>
<evidence type="ECO:0000313" key="2">
    <source>
        <dbReference type="EMBL" id="MCS5712765.1"/>
    </source>
</evidence>
<sequence>MEKATKLICLLFLQCLVTVSILSLYHFKNIPPTNEIIVIDFKKVMKEGLSQIAEQELNEEGQKQALNQFSIKFRKALQSLSSDSGKTIFIKEVVLEGARDETDNVLAELFRNSANE</sequence>
<reference evidence="1" key="1">
    <citation type="submission" date="2015-09" db="EMBL/GenBank/DDBJ databases">
        <title>Draft Genome Sequences of Two Novel Amoeba-resistant Intranuclear Bacteria, Candidatus Berkiella cookevillensis and Candidatus Berkiella aquae.</title>
        <authorList>
            <person name="Mehari Y.T."/>
            <person name="Arivett B.A."/>
            <person name="Farone A.L."/>
            <person name="Gunderson J.H."/>
            <person name="Farone M.B."/>
        </authorList>
    </citation>
    <scope>NUCLEOTIDE SEQUENCE [LARGE SCALE GENOMIC DNA]</scope>
    <source>
        <strain evidence="1">HT99</strain>
    </source>
</reference>
<gene>
    <name evidence="2" type="ORF">HT99x_015095</name>
    <name evidence="1" type="ORF">HT99x_02661</name>
</gene>